<organism evidence="1 2">
    <name type="scientific">Methyloligella halotolerans</name>
    <dbReference type="NCBI Taxonomy" id="1177755"/>
    <lineage>
        <taxon>Bacteria</taxon>
        <taxon>Pseudomonadati</taxon>
        <taxon>Pseudomonadota</taxon>
        <taxon>Alphaproteobacteria</taxon>
        <taxon>Hyphomicrobiales</taxon>
        <taxon>Hyphomicrobiaceae</taxon>
        <taxon>Methyloligella</taxon>
    </lineage>
</organism>
<evidence type="ECO:0000313" key="2">
    <source>
        <dbReference type="Proteomes" id="UP000095087"/>
    </source>
</evidence>
<dbReference type="OrthoDB" id="8451454at2"/>
<protein>
    <submittedName>
        <fullName evidence="1">Uncharacterized protein</fullName>
    </submittedName>
</protein>
<dbReference type="EMBL" id="MASI01000006">
    <property type="protein sequence ID" value="ODA66587.1"/>
    <property type="molecule type" value="Genomic_DNA"/>
</dbReference>
<evidence type="ECO:0000313" key="1">
    <source>
        <dbReference type="EMBL" id="ODA66587.1"/>
    </source>
</evidence>
<dbReference type="STRING" id="1177755.A7A08_02354"/>
<reference evidence="1 2" key="1">
    <citation type="submission" date="2016-07" db="EMBL/GenBank/DDBJ databases">
        <title>Draft genome sequence of Methyloligella halotolerans C2T (VKM B-2706T=CCUG 61687T=DSM 25045T), a halotolerant polyhydroxybutyrate accumulating methylotroph.</title>
        <authorList>
            <person name="Vasilenko O.V."/>
            <person name="Doronina N.V."/>
            <person name="Poroshina M.N."/>
            <person name="Tarlachkov S.V."/>
            <person name="Trotsenko Y.A."/>
        </authorList>
    </citation>
    <scope>NUCLEOTIDE SEQUENCE [LARGE SCALE GENOMIC DNA]</scope>
    <source>
        <strain evidence="1 2">VKM B-2706</strain>
    </source>
</reference>
<gene>
    <name evidence="1" type="ORF">A7A08_02354</name>
</gene>
<dbReference type="Proteomes" id="UP000095087">
    <property type="component" value="Unassembled WGS sequence"/>
</dbReference>
<comment type="caution">
    <text evidence="1">The sequence shown here is derived from an EMBL/GenBank/DDBJ whole genome shotgun (WGS) entry which is preliminary data.</text>
</comment>
<dbReference type="AlphaFoldDB" id="A0A1E2RWJ1"/>
<keyword evidence="2" id="KW-1185">Reference proteome</keyword>
<sequence>MSTSTNKAIAALLAELDQRIVAASVTLRAAMTANAERKQNQCIGTLLPLERDLETALALYRAIIAIHRNPVGQSESG</sequence>
<accession>A0A1E2RWJ1</accession>
<name>A0A1E2RWJ1_9HYPH</name>
<dbReference type="RefSeq" id="WP_069095568.1">
    <property type="nucleotide sequence ID" value="NZ_MASI01000006.1"/>
</dbReference>
<proteinExistence type="predicted"/>